<dbReference type="SUPFAM" id="SSF53474">
    <property type="entry name" value="alpha/beta-Hydrolases"/>
    <property type="match status" value="1"/>
</dbReference>
<dbReference type="InterPro" id="IPR029058">
    <property type="entry name" value="AB_hydrolase_fold"/>
</dbReference>
<evidence type="ECO:0000313" key="3">
    <source>
        <dbReference type="EMBL" id="ACB51828.1"/>
    </source>
</evidence>
<dbReference type="Pfam" id="PF00561">
    <property type="entry name" value="Abhydrolase_1"/>
    <property type="match status" value="1"/>
</dbReference>
<dbReference type="AlphaFoldDB" id="B1WRH9"/>
<dbReference type="HOGENOM" id="CLU_020336_7_3_3"/>
<dbReference type="RefSeq" id="WP_009544829.1">
    <property type="nucleotide sequence ID" value="NC_010546.1"/>
</dbReference>
<dbReference type="PANTHER" id="PTHR43329">
    <property type="entry name" value="EPOXIDE HYDROLASE"/>
    <property type="match status" value="1"/>
</dbReference>
<accession>B1WRH9</accession>
<reference evidence="3 4" key="1">
    <citation type="journal article" date="2008" name="Proc. Natl. Acad. Sci. U.S.A.">
        <title>The genome of Cyanothece 51142, a unicellular diazotrophic cyanobacterium important in the marine nitrogen cycle.</title>
        <authorList>
            <person name="Welsh E.A."/>
            <person name="Liberton M."/>
            <person name="Stoeckel J."/>
            <person name="Loh T."/>
            <person name="Elvitigala T."/>
            <person name="Wang C."/>
            <person name="Wollam A."/>
            <person name="Fulton R.S."/>
            <person name="Clifton S.W."/>
            <person name="Jacobs J.M."/>
            <person name="Aurora R."/>
            <person name="Ghosh B.K."/>
            <person name="Sherman L.A."/>
            <person name="Smith R.D."/>
            <person name="Wilson R.K."/>
            <person name="Pakrasi H.B."/>
        </authorList>
    </citation>
    <scope>NUCLEOTIDE SEQUENCE [LARGE SCALE GENOMIC DNA]</scope>
    <source>
        <strain evidence="4">ATCC 51142 / BH68</strain>
    </source>
</reference>
<dbReference type="Gene3D" id="3.40.50.1820">
    <property type="entry name" value="alpha/beta hydrolase"/>
    <property type="match status" value="1"/>
</dbReference>
<dbReference type="MEROPS" id="S33.978"/>
<evidence type="ECO:0000259" key="2">
    <source>
        <dbReference type="Pfam" id="PF00561"/>
    </source>
</evidence>
<keyword evidence="4" id="KW-1185">Reference proteome</keyword>
<dbReference type="OrthoDB" id="9773293at2"/>
<dbReference type="eggNOG" id="COG0596">
    <property type="taxonomic scope" value="Bacteria"/>
</dbReference>
<dbReference type="PRINTS" id="PR00111">
    <property type="entry name" value="ABHYDROLASE"/>
</dbReference>
<organism evidence="3 4">
    <name type="scientific">Crocosphaera subtropica (strain ATCC 51142 / BH68)</name>
    <name type="common">Cyanothece sp. (strain ATCC 51142)</name>
    <dbReference type="NCBI Taxonomy" id="43989"/>
    <lineage>
        <taxon>Bacteria</taxon>
        <taxon>Bacillati</taxon>
        <taxon>Cyanobacteriota</taxon>
        <taxon>Cyanophyceae</taxon>
        <taxon>Oscillatoriophycideae</taxon>
        <taxon>Chroococcales</taxon>
        <taxon>Aphanothecaceae</taxon>
        <taxon>Crocosphaera</taxon>
        <taxon>Crocosphaera subtropica</taxon>
    </lineage>
</organism>
<dbReference type="PRINTS" id="PR00412">
    <property type="entry name" value="EPOXHYDRLASE"/>
</dbReference>
<dbReference type="ESTHER" id="cyaa5-b1wrh9">
    <property type="family name" value="Epoxide_hydrolase"/>
</dbReference>
<protein>
    <recommendedName>
        <fullName evidence="2">AB hydrolase-1 domain-containing protein</fullName>
    </recommendedName>
</protein>
<sequence length="291" mass="34031">MSLVNKNWNHNYLYTNGVRLHYVSEGEGNLMLMLHGFPEFWYSWRHQIIAFSNNYRVVAPDLRGYNYSDQLQSIELYDISELVKDVAGIITNLGYEKCILVGHDWGGAIAWYFANQYPEMVEKLIVLNIPHPAKFMEGLRTPQQLRKSWYIFFFQLPYLPELLFKWNNYKAIESAFINMAIDKSVFSEEDIQAYKKAAAKPGALTAMINYYRCFFRQSFTSEKSWNKLDIPTLMIWGENDTALGKELTNGTEDYVNDLAIKYIPNCSHWVQQEKPDLVNQYIAEFLEISLS</sequence>
<evidence type="ECO:0000313" key="4">
    <source>
        <dbReference type="Proteomes" id="UP000001203"/>
    </source>
</evidence>
<dbReference type="InterPro" id="IPR000639">
    <property type="entry name" value="Epox_hydrolase-like"/>
</dbReference>
<dbReference type="EMBL" id="CP000806">
    <property type="protein sequence ID" value="ACB51828.1"/>
    <property type="molecule type" value="Genomic_DNA"/>
</dbReference>
<gene>
    <name evidence="3" type="ordered locus">cce_2480</name>
</gene>
<dbReference type="GO" id="GO:0016787">
    <property type="term" value="F:hydrolase activity"/>
    <property type="evidence" value="ECO:0007669"/>
    <property type="project" value="UniProtKB-KW"/>
</dbReference>
<proteinExistence type="predicted"/>
<dbReference type="KEGG" id="cyt:cce_2480"/>
<dbReference type="InterPro" id="IPR000073">
    <property type="entry name" value="AB_hydrolase_1"/>
</dbReference>
<dbReference type="Proteomes" id="UP000001203">
    <property type="component" value="Chromosome circular"/>
</dbReference>
<dbReference type="STRING" id="43989.cce_2480"/>
<evidence type="ECO:0000256" key="1">
    <source>
        <dbReference type="ARBA" id="ARBA00022801"/>
    </source>
</evidence>
<feature type="domain" description="AB hydrolase-1" evidence="2">
    <location>
        <begin position="30"/>
        <end position="275"/>
    </location>
</feature>
<name>B1WRH9_CROS5</name>
<keyword evidence="1" id="KW-0378">Hydrolase</keyword>